<evidence type="ECO:0000259" key="2">
    <source>
        <dbReference type="Pfam" id="PF11575"/>
    </source>
</evidence>
<dbReference type="InterPro" id="IPR008090">
    <property type="entry name" value="Fe_iron_reduct"/>
</dbReference>
<dbReference type="Pfam" id="PF11575">
    <property type="entry name" value="FhuF_C"/>
    <property type="match status" value="1"/>
</dbReference>
<evidence type="ECO:0000259" key="1">
    <source>
        <dbReference type="Pfam" id="PF06276"/>
    </source>
</evidence>
<dbReference type="InterPro" id="IPR024726">
    <property type="entry name" value="FhuF_C"/>
</dbReference>
<dbReference type="Pfam" id="PF06276">
    <property type="entry name" value="FhuF"/>
    <property type="match status" value="1"/>
</dbReference>
<dbReference type="AlphaFoldDB" id="A0A6I6CXU3"/>
<gene>
    <name evidence="3" type="primary">fhuF</name>
    <name evidence="3" type="ORF">GM160_04400</name>
</gene>
<evidence type="ECO:0000313" key="3">
    <source>
        <dbReference type="EMBL" id="QGT78200.1"/>
    </source>
</evidence>
<proteinExistence type="predicted"/>
<feature type="domain" description="Ferric siderophore reductase C-terminal" evidence="2">
    <location>
        <begin position="256"/>
        <end position="276"/>
    </location>
</feature>
<dbReference type="KEGG" id="ghl:GM160_04400"/>
<sequence length="294" mass="32542">MQTFPSETLHDSMTSLRGRYGEINMQATAVQPLAGASPADPRAMAPWTLQRDYRLPEGIEPPSHRLGRNGVTAAALLEGAALDSLLDRFSARYPGGDRRAIASQWSKWLFHAWLSPLIATWLIQGDSRQRAPSDWGIRFSPNGQAERLWLATTRDVVAHPARSAFLESLTLGPLAEMIAVLARHSGASVNVFWSNAGNLVEHVVTRLVDHPAVPPDQLAAAQAFLDAARIDGQRNRLYRPVTYRLTDEASEPQRLRRACCIRYRLAEHDYCENCPLACRSARGDLGNLDNRGEG</sequence>
<dbReference type="GO" id="GO:0051537">
    <property type="term" value="F:2 iron, 2 sulfur cluster binding"/>
    <property type="evidence" value="ECO:0007669"/>
    <property type="project" value="InterPro"/>
</dbReference>
<protein>
    <submittedName>
        <fullName evidence="3">Siderophore-iron reductase FhuF</fullName>
    </submittedName>
</protein>
<organism evidence="3 4">
    <name type="scientific">Guyparkeria halophila</name>
    <dbReference type="NCBI Taxonomy" id="47960"/>
    <lineage>
        <taxon>Bacteria</taxon>
        <taxon>Pseudomonadati</taxon>
        <taxon>Pseudomonadota</taxon>
        <taxon>Gammaproteobacteria</taxon>
        <taxon>Chromatiales</taxon>
        <taxon>Thioalkalibacteraceae</taxon>
        <taxon>Guyparkeria</taxon>
    </lineage>
</organism>
<dbReference type="Proteomes" id="UP000427716">
    <property type="component" value="Chromosome"/>
</dbReference>
<evidence type="ECO:0000313" key="4">
    <source>
        <dbReference type="Proteomes" id="UP000427716"/>
    </source>
</evidence>
<dbReference type="NCBIfam" id="TIGR03951">
    <property type="entry name" value="Fe_III_red_FhuF"/>
    <property type="match status" value="1"/>
</dbReference>
<keyword evidence="4" id="KW-1185">Reference proteome</keyword>
<reference evidence="3 4" key="1">
    <citation type="submission" date="2019-11" db="EMBL/GenBank/DDBJ databases">
        <authorList>
            <person name="Zhang J."/>
            <person name="Sun C."/>
        </authorList>
    </citation>
    <scope>NUCLEOTIDE SEQUENCE [LARGE SCALE GENOMIC DNA]</scope>
    <source>
        <strain evidence="4">sp2</strain>
    </source>
</reference>
<feature type="domain" description="Aerobactin siderophore biosynthesis IucA/IucC-like C-terminal" evidence="1">
    <location>
        <begin position="103"/>
        <end position="249"/>
    </location>
</feature>
<dbReference type="GO" id="GO:0003824">
    <property type="term" value="F:catalytic activity"/>
    <property type="evidence" value="ECO:0007669"/>
    <property type="project" value="UniProtKB-ARBA"/>
</dbReference>
<dbReference type="EMBL" id="CP046415">
    <property type="protein sequence ID" value="QGT78200.1"/>
    <property type="molecule type" value="Genomic_DNA"/>
</dbReference>
<name>A0A6I6CXU3_9GAMM</name>
<dbReference type="InterPro" id="IPR022770">
    <property type="entry name" value="IucA/IucC-like_C"/>
</dbReference>
<accession>A0A6I6CXU3</accession>